<evidence type="ECO:0008006" key="4">
    <source>
        <dbReference type="Google" id="ProtNLM"/>
    </source>
</evidence>
<accession>B9LVY0</accession>
<feature type="compositionally biased region" description="Acidic residues" evidence="1">
    <location>
        <begin position="28"/>
        <end position="37"/>
    </location>
</feature>
<dbReference type="KEGG" id="hla:Hlac_2803"/>
<dbReference type="EMBL" id="CP001366">
    <property type="protein sequence ID" value="ACM58370.1"/>
    <property type="molecule type" value="Genomic_DNA"/>
</dbReference>
<sequence>MPNDSSDTTDDDNETIGNLERSSHSAEEQPDVTDGMSDEDRTDTNIGSYAEPDGNIGADLDTAKVRDFFEKKGAVEILAQLADGSKRFSEIDEALVVSHGTIATRLTDGAKLGLWREFMTYPDDGGKIKLYELVPGAQHLAALTEDENIGQTTKQLRQAHEQHADAVTNFRDKIQPADSET</sequence>
<protein>
    <recommendedName>
        <fullName evidence="4">HTH hxlR-type domain-containing protein</fullName>
    </recommendedName>
</protein>
<dbReference type="Gene3D" id="1.10.10.10">
    <property type="entry name" value="Winged helix-like DNA-binding domain superfamily/Winged helix DNA-binding domain"/>
    <property type="match status" value="1"/>
</dbReference>
<evidence type="ECO:0000313" key="2">
    <source>
        <dbReference type="EMBL" id="ACM58370.1"/>
    </source>
</evidence>
<evidence type="ECO:0000256" key="1">
    <source>
        <dbReference type="SAM" id="MobiDB-lite"/>
    </source>
</evidence>
<proteinExistence type="predicted"/>
<reference evidence="2 3" key="1">
    <citation type="journal article" date="2016" name="Stand. Genomic Sci.">
        <title>Complete genome sequence of the Antarctic Halorubrum lacusprofundi type strain ACAM 34.</title>
        <authorList>
            <person name="Anderson I.J."/>
            <person name="DasSarma P."/>
            <person name="Lucas S."/>
            <person name="Copeland A."/>
            <person name="Lapidus A."/>
            <person name="Del Rio T.G."/>
            <person name="Tice H."/>
            <person name="Dalin E."/>
            <person name="Bruce D.C."/>
            <person name="Goodwin L."/>
            <person name="Pitluck S."/>
            <person name="Sims D."/>
            <person name="Brettin T.S."/>
            <person name="Detter J.C."/>
            <person name="Han C.S."/>
            <person name="Larimer F."/>
            <person name="Hauser L."/>
            <person name="Land M."/>
            <person name="Ivanova N."/>
            <person name="Richardson P."/>
            <person name="Cavicchioli R."/>
            <person name="DasSarma S."/>
            <person name="Woese C.R."/>
            <person name="Kyrpides N.C."/>
        </authorList>
    </citation>
    <scope>NUCLEOTIDE SEQUENCE [LARGE SCALE GENOMIC DNA]</scope>
    <source>
        <strain evidence="3">ATCC 49239 / DSM 5036 / JCM 8891 / ACAM 34</strain>
    </source>
</reference>
<dbReference type="eggNOG" id="arCOG01057">
    <property type="taxonomic scope" value="Archaea"/>
</dbReference>
<feature type="region of interest" description="Disordered" evidence="1">
    <location>
        <begin position="157"/>
        <end position="181"/>
    </location>
</feature>
<name>B9LVY0_HALLT</name>
<dbReference type="RefSeq" id="WP_009486658.1">
    <property type="nucleotide sequence ID" value="NC_012028.1"/>
</dbReference>
<gene>
    <name evidence="2" type="ordered locus">Hlac_2803</name>
</gene>
<feature type="region of interest" description="Disordered" evidence="1">
    <location>
        <begin position="1"/>
        <end position="55"/>
    </location>
</feature>
<dbReference type="AlphaFoldDB" id="B9LVY0"/>
<evidence type="ECO:0000313" key="3">
    <source>
        <dbReference type="Proteomes" id="UP000000740"/>
    </source>
</evidence>
<dbReference type="GeneID" id="7398865"/>
<keyword evidence="3" id="KW-1185">Reference proteome</keyword>
<dbReference type="InterPro" id="IPR036388">
    <property type="entry name" value="WH-like_DNA-bd_sf"/>
</dbReference>
<feature type="compositionally biased region" description="Basic and acidic residues" evidence="1">
    <location>
        <begin position="158"/>
        <end position="175"/>
    </location>
</feature>
<dbReference type="Proteomes" id="UP000000740">
    <property type="component" value="Chromosome 2"/>
</dbReference>
<dbReference type="HOGENOM" id="CLU_1485848_0_0_2"/>
<dbReference type="GeneID" id="25140455"/>
<organism evidence="2 3">
    <name type="scientific">Halorubrum lacusprofundi (strain ATCC 49239 / DSM 5036 / JCM 8891 / ACAM 34)</name>
    <dbReference type="NCBI Taxonomy" id="416348"/>
    <lineage>
        <taxon>Archaea</taxon>
        <taxon>Methanobacteriati</taxon>
        <taxon>Methanobacteriota</taxon>
        <taxon>Stenosarchaea group</taxon>
        <taxon>Halobacteria</taxon>
        <taxon>Halobacteriales</taxon>
        <taxon>Haloferacaceae</taxon>
        <taxon>Halorubrum</taxon>
    </lineage>
</organism>